<dbReference type="EMBL" id="JEMN01001196">
    <property type="protein sequence ID" value="KXH44657.1"/>
    <property type="molecule type" value="Genomic_DNA"/>
</dbReference>
<dbReference type="PANTHER" id="PTHR43791:SF32">
    <property type="entry name" value="MAJOR FACILITATOR SUPERFAMILY (MFS) PROFILE DOMAIN-CONTAINING PROTEIN"/>
    <property type="match status" value="1"/>
</dbReference>
<evidence type="ECO:0000256" key="1">
    <source>
        <dbReference type="ARBA" id="ARBA00004141"/>
    </source>
</evidence>
<organism evidence="7 8">
    <name type="scientific">Colletotrichum nymphaeae SA-01</name>
    <dbReference type="NCBI Taxonomy" id="1460502"/>
    <lineage>
        <taxon>Eukaryota</taxon>
        <taxon>Fungi</taxon>
        <taxon>Dikarya</taxon>
        <taxon>Ascomycota</taxon>
        <taxon>Pezizomycotina</taxon>
        <taxon>Sordariomycetes</taxon>
        <taxon>Hypocreomycetidae</taxon>
        <taxon>Glomerellales</taxon>
        <taxon>Glomerellaceae</taxon>
        <taxon>Colletotrichum</taxon>
        <taxon>Colletotrichum acutatum species complex</taxon>
    </lineage>
</organism>
<evidence type="ECO:0000256" key="6">
    <source>
        <dbReference type="SAM" id="Phobius"/>
    </source>
</evidence>
<keyword evidence="4 6" id="KW-1133">Transmembrane helix</keyword>
<keyword evidence="3 6" id="KW-0812">Transmembrane</keyword>
<feature type="transmembrane region" description="Helical" evidence="6">
    <location>
        <begin position="132"/>
        <end position="151"/>
    </location>
</feature>
<evidence type="ECO:0000313" key="7">
    <source>
        <dbReference type="EMBL" id="KXH44657.1"/>
    </source>
</evidence>
<keyword evidence="5 6" id="KW-0472">Membrane</keyword>
<evidence type="ECO:0000256" key="2">
    <source>
        <dbReference type="ARBA" id="ARBA00022448"/>
    </source>
</evidence>
<dbReference type="PANTHER" id="PTHR43791">
    <property type="entry name" value="PERMEASE-RELATED"/>
    <property type="match status" value="1"/>
</dbReference>
<evidence type="ECO:0000256" key="5">
    <source>
        <dbReference type="ARBA" id="ARBA00023136"/>
    </source>
</evidence>
<evidence type="ECO:0000256" key="4">
    <source>
        <dbReference type="ARBA" id="ARBA00022989"/>
    </source>
</evidence>
<feature type="transmembrane region" description="Helical" evidence="6">
    <location>
        <begin position="192"/>
        <end position="212"/>
    </location>
</feature>
<keyword evidence="8" id="KW-1185">Reference proteome</keyword>
<evidence type="ECO:0000313" key="8">
    <source>
        <dbReference type="Proteomes" id="UP000070054"/>
    </source>
</evidence>
<evidence type="ECO:0000256" key="3">
    <source>
        <dbReference type="ARBA" id="ARBA00022692"/>
    </source>
</evidence>
<dbReference type="GO" id="GO:0016020">
    <property type="term" value="C:membrane"/>
    <property type="evidence" value="ECO:0007669"/>
    <property type="project" value="UniProtKB-SubCell"/>
</dbReference>
<sequence>MSSRRSRARADKVCTLSLHMRGIAGLAGWQWLFLVSWLEGIFTILVGIAFFACFPNQVNNPVSMLGFRYFSEREAEILYKRVMIDDLSKAQSKRSVSWPELRSAVCVGLLTPGVTDFSLTWNYDKTRVRGPWVFLGLFIFWGFNLGNYLLIDAGRNARFTMLTLSTAFSFPWHPVNGAWVSANAKSAGERSITMAILIMAANCSGIVGKQLFREEDAPKYRNGWAVIAGLTTAAAACGIWANVQYYILNKRKLNRTGLSYQY</sequence>
<comment type="subcellular location">
    <subcellularLocation>
        <location evidence="1">Membrane</location>
        <topology evidence="1">Multi-pass membrane protein</topology>
    </subcellularLocation>
</comment>
<feature type="transmembrane region" description="Helical" evidence="6">
    <location>
        <begin position="31"/>
        <end position="52"/>
    </location>
</feature>
<dbReference type="InterPro" id="IPR036259">
    <property type="entry name" value="MFS_trans_sf"/>
</dbReference>
<name>A0A135T916_9PEZI</name>
<dbReference type="OrthoDB" id="2985014at2759"/>
<accession>A0A135T916</accession>
<dbReference type="Proteomes" id="UP000070054">
    <property type="component" value="Unassembled WGS sequence"/>
</dbReference>
<reference evidence="7 8" key="1">
    <citation type="submission" date="2014-02" db="EMBL/GenBank/DDBJ databases">
        <title>The genome sequence of Colletotrichum nymphaeae SA-01.</title>
        <authorList>
            <person name="Baroncelli R."/>
            <person name="Thon M.R."/>
        </authorList>
    </citation>
    <scope>NUCLEOTIDE SEQUENCE [LARGE SCALE GENOMIC DNA]</scope>
    <source>
        <strain evidence="7 8">SA-01</strain>
    </source>
</reference>
<protein>
    <submittedName>
        <fullName evidence="7">Alternative sulfate transporter</fullName>
    </submittedName>
</protein>
<feature type="transmembrane region" description="Helical" evidence="6">
    <location>
        <begin position="224"/>
        <end position="248"/>
    </location>
</feature>
<dbReference type="AlphaFoldDB" id="A0A135T916"/>
<proteinExistence type="predicted"/>
<dbReference type="GO" id="GO:0022857">
    <property type="term" value="F:transmembrane transporter activity"/>
    <property type="evidence" value="ECO:0007669"/>
    <property type="project" value="TreeGrafter"/>
</dbReference>
<dbReference type="SUPFAM" id="SSF103473">
    <property type="entry name" value="MFS general substrate transporter"/>
    <property type="match status" value="1"/>
</dbReference>
<keyword evidence="2" id="KW-0813">Transport</keyword>
<comment type="caution">
    <text evidence="7">The sequence shown here is derived from an EMBL/GenBank/DDBJ whole genome shotgun (WGS) entry which is preliminary data.</text>
</comment>
<gene>
    <name evidence="7" type="ORF">CNYM01_07499</name>
</gene>